<protein>
    <recommendedName>
        <fullName evidence="5 13">Hypoxanthine phosphoribosyltransferase</fullName>
        <ecNumber evidence="5 13">2.4.2.8</ecNumber>
    </recommendedName>
</protein>
<evidence type="ECO:0000256" key="2">
    <source>
        <dbReference type="ARBA" id="ARBA00004496"/>
    </source>
</evidence>
<evidence type="ECO:0000256" key="13">
    <source>
        <dbReference type="RuleBase" id="RU364099"/>
    </source>
</evidence>
<dbReference type="Pfam" id="PF00156">
    <property type="entry name" value="Pribosyltran"/>
    <property type="match status" value="1"/>
</dbReference>
<dbReference type="Proteomes" id="UP000660262">
    <property type="component" value="Unassembled WGS sequence"/>
</dbReference>
<evidence type="ECO:0000256" key="4">
    <source>
        <dbReference type="ARBA" id="ARBA00008391"/>
    </source>
</evidence>
<dbReference type="NCBIfam" id="TIGR01203">
    <property type="entry name" value="HGPRTase"/>
    <property type="match status" value="1"/>
</dbReference>
<evidence type="ECO:0000256" key="8">
    <source>
        <dbReference type="ARBA" id="ARBA00022679"/>
    </source>
</evidence>
<dbReference type="PANTHER" id="PTHR43340">
    <property type="entry name" value="HYPOXANTHINE-GUANINE PHOSPHORIBOSYLTRANSFERASE"/>
    <property type="match status" value="1"/>
</dbReference>
<evidence type="ECO:0000256" key="7">
    <source>
        <dbReference type="ARBA" id="ARBA00022676"/>
    </source>
</evidence>
<dbReference type="GO" id="GO:0005829">
    <property type="term" value="C:cytosol"/>
    <property type="evidence" value="ECO:0007669"/>
    <property type="project" value="TreeGrafter"/>
</dbReference>
<keyword evidence="8 13" id="KW-0808">Transferase</keyword>
<dbReference type="CDD" id="cd06223">
    <property type="entry name" value="PRTases_typeI"/>
    <property type="match status" value="1"/>
</dbReference>
<dbReference type="UniPathway" id="UPA00591">
    <property type="reaction ID" value="UER00648"/>
</dbReference>
<dbReference type="GO" id="GO:0006178">
    <property type="term" value="P:guanine salvage"/>
    <property type="evidence" value="ECO:0007669"/>
    <property type="project" value="TreeGrafter"/>
</dbReference>
<evidence type="ECO:0000256" key="6">
    <source>
        <dbReference type="ARBA" id="ARBA00022490"/>
    </source>
</evidence>
<keyword evidence="11 13" id="KW-0547">Nucleotide-binding</keyword>
<comment type="pathway">
    <text evidence="3 13">Purine metabolism; IMP biosynthesis via salvage pathway; IMP from hypoxanthine: step 1/1.</text>
</comment>
<dbReference type="InterPro" id="IPR000836">
    <property type="entry name" value="PRTase_dom"/>
</dbReference>
<dbReference type="InterPro" id="IPR029057">
    <property type="entry name" value="PRTase-like"/>
</dbReference>
<dbReference type="InterPro" id="IPR050408">
    <property type="entry name" value="HGPRT"/>
</dbReference>
<evidence type="ECO:0000256" key="1">
    <source>
        <dbReference type="ARBA" id="ARBA00001946"/>
    </source>
</evidence>
<comment type="catalytic activity">
    <reaction evidence="13">
        <text>IMP + diphosphate = hypoxanthine + 5-phospho-alpha-D-ribose 1-diphosphate</text>
        <dbReference type="Rhea" id="RHEA:17973"/>
        <dbReference type="ChEBI" id="CHEBI:17368"/>
        <dbReference type="ChEBI" id="CHEBI:33019"/>
        <dbReference type="ChEBI" id="CHEBI:58017"/>
        <dbReference type="ChEBI" id="CHEBI:58053"/>
        <dbReference type="EC" id="2.4.2.8"/>
    </reaction>
</comment>
<comment type="similarity">
    <text evidence="4 13">Belongs to the purine/pyrimidine phosphoribosyltransferase family.</text>
</comment>
<keyword evidence="7 13" id="KW-0328">Glycosyltransferase</keyword>
<sequence length="247" mass="26448">MATVRAFQRSCPAPPSRLSSRFSRPLRSSRFSRPSFASAASSAEASKASSDSSSSTMALAASEHQFVEKVLVNAEDIQARTAEMGKQLAAEFADAKPLVVCVLRGAAPFHTDLTRAMQPAPVGIEVDYIRASSYHGAATTTSGDVQLTTAGAADVKGRTVILVEDICDTGTTLRKLVDYCRAAGANSVTVVSLLNKQARRVVDLSDVDLRIAFEIPDEFVIGFGLDFDERFRTLPYVGVLRPGTDIN</sequence>
<evidence type="ECO:0000256" key="12">
    <source>
        <dbReference type="ARBA" id="ARBA00022842"/>
    </source>
</evidence>
<dbReference type="GO" id="GO:0032263">
    <property type="term" value="P:GMP salvage"/>
    <property type="evidence" value="ECO:0007669"/>
    <property type="project" value="TreeGrafter"/>
</dbReference>
<dbReference type="EC" id="2.4.2.8" evidence="5 13"/>
<evidence type="ECO:0000256" key="11">
    <source>
        <dbReference type="ARBA" id="ARBA00022741"/>
    </source>
</evidence>
<comment type="subcellular location">
    <subcellularLocation>
        <location evidence="2 13">Cytoplasm</location>
    </subcellularLocation>
</comment>
<dbReference type="Gene3D" id="3.40.50.2020">
    <property type="match status" value="1"/>
</dbReference>
<dbReference type="GO" id="GO:0000287">
    <property type="term" value="F:magnesium ion binding"/>
    <property type="evidence" value="ECO:0007669"/>
    <property type="project" value="TreeGrafter"/>
</dbReference>
<dbReference type="InterPro" id="IPR005904">
    <property type="entry name" value="Hxn_phspho_trans"/>
</dbReference>
<dbReference type="SUPFAM" id="SSF53271">
    <property type="entry name" value="PRTase-like"/>
    <property type="match status" value="1"/>
</dbReference>
<keyword evidence="9 13" id="KW-0479">Metal-binding</keyword>
<dbReference type="GO" id="GO:0004422">
    <property type="term" value="F:hypoxanthine phosphoribosyltransferase activity"/>
    <property type="evidence" value="ECO:0007669"/>
    <property type="project" value="InterPro"/>
</dbReference>
<reference evidence="16" key="1">
    <citation type="submission" date="2020-10" db="EMBL/GenBank/DDBJ databases">
        <title>Unveiling of a novel bifunctional photoreceptor, Dualchrome1, isolated from a cosmopolitan green alga.</title>
        <authorList>
            <person name="Suzuki S."/>
            <person name="Kawachi M."/>
        </authorList>
    </citation>
    <scope>NUCLEOTIDE SEQUENCE</scope>
    <source>
        <strain evidence="16">NIES 2893</strain>
    </source>
</reference>
<keyword evidence="10 13" id="KW-0660">Purine salvage</keyword>
<dbReference type="GO" id="GO:0032264">
    <property type="term" value="P:IMP salvage"/>
    <property type="evidence" value="ECO:0007669"/>
    <property type="project" value="UniProtKB-UniPathway"/>
</dbReference>
<evidence type="ECO:0000256" key="3">
    <source>
        <dbReference type="ARBA" id="ARBA00004669"/>
    </source>
</evidence>
<name>A0A830H3F5_9CHLO</name>
<keyword evidence="17" id="KW-1185">Reference proteome</keyword>
<feature type="domain" description="Phosphoribosyltransferase" evidence="15">
    <location>
        <begin position="80"/>
        <end position="227"/>
    </location>
</feature>
<feature type="compositionally biased region" description="Low complexity" evidence="14">
    <location>
        <begin position="16"/>
        <end position="51"/>
    </location>
</feature>
<evidence type="ECO:0000256" key="10">
    <source>
        <dbReference type="ARBA" id="ARBA00022726"/>
    </source>
</evidence>
<evidence type="ECO:0000256" key="5">
    <source>
        <dbReference type="ARBA" id="ARBA00011895"/>
    </source>
</evidence>
<comment type="cofactor">
    <cofactor evidence="1 13">
        <name>Mg(2+)</name>
        <dbReference type="ChEBI" id="CHEBI:18420"/>
    </cofactor>
</comment>
<proteinExistence type="inferred from homology"/>
<dbReference type="AlphaFoldDB" id="A0A830H3F5"/>
<comment type="caution">
    <text evidence="16">The sequence shown here is derived from an EMBL/GenBank/DDBJ whole genome shotgun (WGS) entry which is preliminary data.</text>
</comment>
<keyword evidence="12 13" id="KW-0460">Magnesium</keyword>
<dbReference type="EMBL" id="BNJQ01000001">
    <property type="protein sequence ID" value="GHP01646.1"/>
    <property type="molecule type" value="Genomic_DNA"/>
</dbReference>
<evidence type="ECO:0000256" key="14">
    <source>
        <dbReference type="SAM" id="MobiDB-lite"/>
    </source>
</evidence>
<organism evidence="16 17">
    <name type="scientific">Pycnococcus provasolii</name>
    <dbReference type="NCBI Taxonomy" id="41880"/>
    <lineage>
        <taxon>Eukaryota</taxon>
        <taxon>Viridiplantae</taxon>
        <taxon>Chlorophyta</taxon>
        <taxon>Pseudoscourfieldiophyceae</taxon>
        <taxon>Pseudoscourfieldiales</taxon>
        <taxon>Pycnococcaceae</taxon>
        <taxon>Pycnococcus</taxon>
    </lineage>
</organism>
<gene>
    <name evidence="16" type="ORF">PPROV_000040200</name>
</gene>
<dbReference type="GO" id="GO:0046100">
    <property type="term" value="P:hypoxanthine metabolic process"/>
    <property type="evidence" value="ECO:0007669"/>
    <property type="project" value="TreeGrafter"/>
</dbReference>
<evidence type="ECO:0000313" key="16">
    <source>
        <dbReference type="EMBL" id="GHP01646.1"/>
    </source>
</evidence>
<evidence type="ECO:0000256" key="9">
    <source>
        <dbReference type="ARBA" id="ARBA00022723"/>
    </source>
</evidence>
<accession>A0A830H3F5</accession>
<feature type="region of interest" description="Disordered" evidence="14">
    <location>
        <begin position="1"/>
        <end position="51"/>
    </location>
</feature>
<dbReference type="GO" id="GO:0000166">
    <property type="term" value="F:nucleotide binding"/>
    <property type="evidence" value="ECO:0007669"/>
    <property type="project" value="UniProtKB-KW"/>
</dbReference>
<dbReference type="GO" id="GO:0006166">
    <property type="term" value="P:purine ribonucleoside salvage"/>
    <property type="evidence" value="ECO:0007669"/>
    <property type="project" value="UniProtKB-KW"/>
</dbReference>
<dbReference type="OrthoDB" id="9449045at2759"/>
<evidence type="ECO:0000259" key="15">
    <source>
        <dbReference type="Pfam" id="PF00156"/>
    </source>
</evidence>
<evidence type="ECO:0000313" key="17">
    <source>
        <dbReference type="Proteomes" id="UP000660262"/>
    </source>
</evidence>
<dbReference type="PANTHER" id="PTHR43340:SF1">
    <property type="entry name" value="HYPOXANTHINE PHOSPHORIBOSYLTRANSFERASE"/>
    <property type="match status" value="1"/>
</dbReference>
<keyword evidence="6 13" id="KW-0963">Cytoplasm</keyword>